<dbReference type="Ensembl" id="ENSCPRT00005031436.1">
    <property type="protein sequence ID" value="ENSCPRP00005026912.1"/>
    <property type="gene ID" value="ENSCPRG00005018645.1"/>
</dbReference>
<proteinExistence type="inferred from homology"/>
<comment type="similarity">
    <text evidence="1 8">Belongs to the cytochrome P450 family.</text>
</comment>
<reference evidence="9" key="2">
    <citation type="submission" date="2025-09" db="UniProtKB">
        <authorList>
            <consortium name="Ensembl"/>
        </authorList>
    </citation>
    <scope>IDENTIFICATION</scope>
</reference>
<dbReference type="GO" id="GO:0042448">
    <property type="term" value="P:progesterone metabolic process"/>
    <property type="evidence" value="ECO:0007669"/>
    <property type="project" value="TreeGrafter"/>
</dbReference>
<evidence type="ECO:0000313" key="9">
    <source>
        <dbReference type="Ensembl" id="ENSCPRP00005026912.1"/>
    </source>
</evidence>
<sequence>MGARLEAFLCEALRYSSFVPVTIPHATTADVQLDGFYIPRGTVVFINQWSVNYDPAKWKDPHVFDPGRFLDAEQRLDRDRAAGVMIFSLGKRRCIGDQLAKLQLFLFTAILLHQCAFEPNPAECLTMDCVHGLALKPQPFTVSVRPRGESEGLFLGQLQGKET</sequence>
<dbReference type="PANTHER" id="PTHR24289:SF15">
    <property type="entry name" value="CYTOCHROME P450 FAMILY 1 SUBFAMILY B MEMBER 1"/>
    <property type="match status" value="1"/>
</dbReference>
<dbReference type="PANTHER" id="PTHR24289">
    <property type="entry name" value="STEROID 17-ALPHA-HYDROXYLASE/17,20 LYASE"/>
    <property type="match status" value="1"/>
</dbReference>
<keyword evidence="3 7" id="KW-0479">Metal-binding</keyword>
<reference evidence="9" key="1">
    <citation type="submission" date="2025-08" db="UniProtKB">
        <authorList>
            <consortium name="Ensembl"/>
        </authorList>
    </citation>
    <scope>IDENTIFICATION</scope>
</reference>
<evidence type="ECO:0000256" key="5">
    <source>
        <dbReference type="ARBA" id="ARBA00023004"/>
    </source>
</evidence>
<evidence type="ECO:0000256" key="1">
    <source>
        <dbReference type="ARBA" id="ARBA00010617"/>
    </source>
</evidence>
<dbReference type="InterPro" id="IPR017972">
    <property type="entry name" value="Cyt_P450_CS"/>
</dbReference>
<evidence type="ECO:0000256" key="3">
    <source>
        <dbReference type="ARBA" id="ARBA00022723"/>
    </source>
</evidence>
<dbReference type="GeneTree" id="ENSGT00950000183037"/>
<organism evidence="9 10">
    <name type="scientific">Crocodylus porosus</name>
    <name type="common">Saltwater crocodile</name>
    <name type="synonym">Estuarine crocodile</name>
    <dbReference type="NCBI Taxonomy" id="8502"/>
    <lineage>
        <taxon>Eukaryota</taxon>
        <taxon>Metazoa</taxon>
        <taxon>Chordata</taxon>
        <taxon>Craniata</taxon>
        <taxon>Vertebrata</taxon>
        <taxon>Euteleostomi</taxon>
        <taxon>Archelosauria</taxon>
        <taxon>Archosauria</taxon>
        <taxon>Crocodylia</taxon>
        <taxon>Longirostres</taxon>
        <taxon>Crocodylidae</taxon>
        <taxon>Crocodylus</taxon>
    </lineage>
</organism>
<dbReference type="PROSITE" id="PS00086">
    <property type="entry name" value="CYTOCHROME_P450"/>
    <property type="match status" value="1"/>
</dbReference>
<dbReference type="PRINTS" id="PR00463">
    <property type="entry name" value="EP450I"/>
</dbReference>
<dbReference type="GO" id="GO:0005506">
    <property type="term" value="F:iron ion binding"/>
    <property type="evidence" value="ECO:0007669"/>
    <property type="project" value="InterPro"/>
</dbReference>
<dbReference type="Gene3D" id="1.10.630.10">
    <property type="entry name" value="Cytochrome P450"/>
    <property type="match status" value="1"/>
</dbReference>
<evidence type="ECO:0008006" key="11">
    <source>
        <dbReference type="Google" id="ProtNLM"/>
    </source>
</evidence>
<comment type="cofactor">
    <cofactor evidence="7">
        <name>heme</name>
        <dbReference type="ChEBI" id="CHEBI:30413"/>
    </cofactor>
</comment>
<feature type="binding site" description="axial binding residue" evidence="7">
    <location>
        <position position="94"/>
    </location>
    <ligand>
        <name>heme</name>
        <dbReference type="ChEBI" id="CHEBI:30413"/>
    </ligand>
    <ligandPart>
        <name>Fe</name>
        <dbReference type="ChEBI" id="CHEBI:18248"/>
    </ligandPart>
</feature>
<dbReference type="InterPro" id="IPR002401">
    <property type="entry name" value="Cyt_P450_E_grp-I"/>
</dbReference>
<evidence type="ECO:0000256" key="6">
    <source>
        <dbReference type="ARBA" id="ARBA00023033"/>
    </source>
</evidence>
<dbReference type="GO" id="GO:0020037">
    <property type="term" value="F:heme binding"/>
    <property type="evidence" value="ECO:0007669"/>
    <property type="project" value="InterPro"/>
</dbReference>
<evidence type="ECO:0000256" key="2">
    <source>
        <dbReference type="ARBA" id="ARBA00022617"/>
    </source>
</evidence>
<dbReference type="InterPro" id="IPR001128">
    <property type="entry name" value="Cyt_P450"/>
</dbReference>
<name>A0A7M4FP52_CROPO</name>
<keyword evidence="5 7" id="KW-0408">Iron</keyword>
<dbReference type="SUPFAM" id="SSF48264">
    <property type="entry name" value="Cytochrome P450"/>
    <property type="match status" value="1"/>
</dbReference>
<keyword evidence="6 8" id="KW-0503">Monooxygenase</keyword>
<evidence type="ECO:0000256" key="4">
    <source>
        <dbReference type="ARBA" id="ARBA00023002"/>
    </source>
</evidence>
<dbReference type="Pfam" id="PF00067">
    <property type="entry name" value="p450"/>
    <property type="match status" value="1"/>
</dbReference>
<evidence type="ECO:0000256" key="7">
    <source>
        <dbReference type="PIRSR" id="PIRSR602401-1"/>
    </source>
</evidence>
<keyword evidence="10" id="KW-1185">Reference proteome</keyword>
<evidence type="ECO:0000313" key="10">
    <source>
        <dbReference type="Proteomes" id="UP000594220"/>
    </source>
</evidence>
<accession>A0A7M4FP52</accession>
<dbReference type="InterPro" id="IPR036396">
    <property type="entry name" value="Cyt_P450_sf"/>
</dbReference>
<dbReference type="Proteomes" id="UP000594220">
    <property type="component" value="Unplaced"/>
</dbReference>
<dbReference type="GO" id="GO:0042446">
    <property type="term" value="P:hormone biosynthetic process"/>
    <property type="evidence" value="ECO:0007669"/>
    <property type="project" value="TreeGrafter"/>
</dbReference>
<keyword evidence="2 7" id="KW-0349">Heme</keyword>
<dbReference type="OMA" id="VESNIWA"/>
<evidence type="ECO:0000256" key="8">
    <source>
        <dbReference type="RuleBase" id="RU000461"/>
    </source>
</evidence>
<dbReference type="AlphaFoldDB" id="A0A7M4FP52"/>
<keyword evidence="4 8" id="KW-0560">Oxidoreductase</keyword>
<protein>
    <recommendedName>
        <fullName evidence="11">Cytochrome P450 family 1 subfamily B member 1</fullName>
    </recommendedName>
</protein>
<dbReference type="GO" id="GO:0004508">
    <property type="term" value="F:steroid 17-alpha-monooxygenase activity"/>
    <property type="evidence" value="ECO:0007669"/>
    <property type="project" value="TreeGrafter"/>
</dbReference>